<dbReference type="EMBL" id="VSRR010057830">
    <property type="protein sequence ID" value="MPC81735.1"/>
    <property type="molecule type" value="Genomic_DNA"/>
</dbReference>
<accession>A0A5B7IHM3</accession>
<evidence type="ECO:0000313" key="1">
    <source>
        <dbReference type="EMBL" id="MPC81735.1"/>
    </source>
</evidence>
<dbReference type="Proteomes" id="UP000324222">
    <property type="component" value="Unassembled WGS sequence"/>
</dbReference>
<evidence type="ECO:0000313" key="2">
    <source>
        <dbReference type="Proteomes" id="UP000324222"/>
    </source>
</evidence>
<protein>
    <submittedName>
        <fullName evidence="1">Uncharacterized protein</fullName>
    </submittedName>
</protein>
<sequence length="71" mass="7722">MSFLVTALNLERLSPPFPLSRSSRAGAFVIYKVVMAGDQHPDNASETSAPPLVLLLLLIEGRKMRGHSDTT</sequence>
<proteinExistence type="predicted"/>
<gene>
    <name evidence="1" type="ORF">E2C01_076366</name>
</gene>
<comment type="caution">
    <text evidence="1">The sequence shown here is derived from an EMBL/GenBank/DDBJ whole genome shotgun (WGS) entry which is preliminary data.</text>
</comment>
<name>A0A5B7IHM3_PORTR</name>
<keyword evidence="2" id="KW-1185">Reference proteome</keyword>
<reference evidence="1 2" key="1">
    <citation type="submission" date="2019-05" db="EMBL/GenBank/DDBJ databases">
        <title>Another draft genome of Portunus trituberculatus and its Hox gene families provides insights of decapod evolution.</title>
        <authorList>
            <person name="Jeong J.-H."/>
            <person name="Song I."/>
            <person name="Kim S."/>
            <person name="Choi T."/>
            <person name="Kim D."/>
            <person name="Ryu S."/>
            <person name="Kim W."/>
        </authorList>
    </citation>
    <scope>NUCLEOTIDE SEQUENCE [LARGE SCALE GENOMIC DNA]</scope>
    <source>
        <tissue evidence="1">Muscle</tissue>
    </source>
</reference>
<organism evidence="1 2">
    <name type="scientific">Portunus trituberculatus</name>
    <name type="common">Swimming crab</name>
    <name type="synonym">Neptunus trituberculatus</name>
    <dbReference type="NCBI Taxonomy" id="210409"/>
    <lineage>
        <taxon>Eukaryota</taxon>
        <taxon>Metazoa</taxon>
        <taxon>Ecdysozoa</taxon>
        <taxon>Arthropoda</taxon>
        <taxon>Crustacea</taxon>
        <taxon>Multicrustacea</taxon>
        <taxon>Malacostraca</taxon>
        <taxon>Eumalacostraca</taxon>
        <taxon>Eucarida</taxon>
        <taxon>Decapoda</taxon>
        <taxon>Pleocyemata</taxon>
        <taxon>Brachyura</taxon>
        <taxon>Eubrachyura</taxon>
        <taxon>Portunoidea</taxon>
        <taxon>Portunidae</taxon>
        <taxon>Portuninae</taxon>
        <taxon>Portunus</taxon>
    </lineage>
</organism>
<dbReference type="AlphaFoldDB" id="A0A5B7IHM3"/>